<gene>
    <name evidence="4" type="ORF">Ade02nite_26110</name>
</gene>
<dbReference type="InterPro" id="IPR016181">
    <property type="entry name" value="Acyl_CoA_acyltransferase"/>
</dbReference>
<proteinExistence type="predicted"/>
<dbReference type="SUPFAM" id="SSF55729">
    <property type="entry name" value="Acyl-CoA N-acyltransferases (Nat)"/>
    <property type="match status" value="1"/>
</dbReference>
<comment type="caution">
    <text evidence="4">The sequence shown here is derived from an EMBL/GenBank/DDBJ whole genome shotgun (WGS) entry which is preliminary data.</text>
</comment>
<sequence length="277" mass="29905">MSWRLTDDIDEFDAAAGQFLASRPVQHTVFLTVIDALRRRGPHTYGPQDPVLGFWRTAEGTVDGVLLRTPPHPMMVSPLPADAVPAAAAAVPLTPAVNLLAEAEDAFAAAWQRRTGQSATATRRTRLYRLGELADPAPPGRARLATDADRSLLMEWHAAFHDEIGEAHHGDLGAAVDDRIAYGGLLIWEDGGRPVAMAIHSRPDAGMARVQIVYTPPDQRGHGYAAGATVAATRSALATGVRDVVLNTDLANPTSNRLYRRLGYRPVEDRVILEFAA</sequence>
<dbReference type="InterPro" id="IPR000182">
    <property type="entry name" value="GNAT_dom"/>
</dbReference>
<reference evidence="4 5" key="1">
    <citation type="submission" date="2021-01" db="EMBL/GenBank/DDBJ databases">
        <title>Whole genome shotgun sequence of Actinoplanes deccanensis NBRC 13994.</title>
        <authorList>
            <person name="Komaki H."/>
            <person name="Tamura T."/>
        </authorList>
    </citation>
    <scope>NUCLEOTIDE SEQUENCE [LARGE SCALE GENOMIC DNA]</scope>
    <source>
        <strain evidence="4 5">NBRC 13994</strain>
    </source>
</reference>
<protein>
    <submittedName>
        <fullName evidence="4">N-acetyltransferase</fullName>
    </submittedName>
</protein>
<evidence type="ECO:0000256" key="2">
    <source>
        <dbReference type="ARBA" id="ARBA00023315"/>
    </source>
</evidence>
<dbReference type="Gene3D" id="3.40.630.30">
    <property type="match status" value="1"/>
</dbReference>
<name>A0ABQ3Y1X7_9ACTN</name>
<dbReference type="EMBL" id="BOMI01000045">
    <property type="protein sequence ID" value="GID73970.1"/>
    <property type="molecule type" value="Genomic_DNA"/>
</dbReference>
<evidence type="ECO:0000256" key="1">
    <source>
        <dbReference type="ARBA" id="ARBA00022679"/>
    </source>
</evidence>
<accession>A0ABQ3Y1X7</accession>
<keyword evidence="1" id="KW-0808">Transferase</keyword>
<organism evidence="4 5">
    <name type="scientific">Paractinoplanes deccanensis</name>
    <dbReference type="NCBI Taxonomy" id="113561"/>
    <lineage>
        <taxon>Bacteria</taxon>
        <taxon>Bacillati</taxon>
        <taxon>Actinomycetota</taxon>
        <taxon>Actinomycetes</taxon>
        <taxon>Micromonosporales</taxon>
        <taxon>Micromonosporaceae</taxon>
        <taxon>Paractinoplanes</taxon>
    </lineage>
</organism>
<dbReference type="PANTHER" id="PTHR43877">
    <property type="entry name" value="AMINOALKYLPHOSPHONATE N-ACETYLTRANSFERASE-RELATED-RELATED"/>
    <property type="match status" value="1"/>
</dbReference>
<evidence type="ECO:0000313" key="4">
    <source>
        <dbReference type="EMBL" id="GID73970.1"/>
    </source>
</evidence>
<feature type="domain" description="N-acetyltransferase" evidence="3">
    <location>
        <begin position="140"/>
        <end position="277"/>
    </location>
</feature>
<dbReference type="InterPro" id="IPR050832">
    <property type="entry name" value="Bact_Acetyltransf"/>
</dbReference>
<evidence type="ECO:0000313" key="5">
    <source>
        <dbReference type="Proteomes" id="UP000609879"/>
    </source>
</evidence>
<dbReference type="PANTHER" id="PTHR43877:SF2">
    <property type="entry name" value="AMINOALKYLPHOSPHONATE N-ACETYLTRANSFERASE-RELATED"/>
    <property type="match status" value="1"/>
</dbReference>
<dbReference type="RefSeq" id="WP_203761883.1">
    <property type="nucleotide sequence ID" value="NZ_BAAABO010000054.1"/>
</dbReference>
<evidence type="ECO:0000259" key="3">
    <source>
        <dbReference type="PROSITE" id="PS51186"/>
    </source>
</evidence>
<dbReference type="Proteomes" id="UP000609879">
    <property type="component" value="Unassembled WGS sequence"/>
</dbReference>
<dbReference type="PROSITE" id="PS51186">
    <property type="entry name" value="GNAT"/>
    <property type="match status" value="1"/>
</dbReference>
<keyword evidence="5" id="KW-1185">Reference proteome</keyword>
<keyword evidence="2" id="KW-0012">Acyltransferase</keyword>
<dbReference type="Pfam" id="PF00583">
    <property type="entry name" value="Acetyltransf_1"/>
    <property type="match status" value="1"/>
</dbReference>